<reference evidence="1" key="1">
    <citation type="submission" date="2017-07" db="EMBL/GenBank/DDBJ databases">
        <authorList>
            <person name="Mikheyev A."/>
            <person name="Grau M."/>
        </authorList>
    </citation>
    <scope>NUCLEOTIDE SEQUENCE</scope>
    <source>
        <tissue evidence="1">Venom_gland</tissue>
    </source>
</reference>
<proteinExistence type="predicted"/>
<organism evidence="1">
    <name type="scientific">Micrurus spixii</name>
    <name type="common">Amazon coral snake</name>
    <dbReference type="NCBI Taxonomy" id="129469"/>
    <lineage>
        <taxon>Eukaryota</taxon>
        <taxon>Metazoa</taxon>
        <taxon>Chordata</taxon>
        <taxon>Craniata</taxon>
        <taxon>Vertebrata</taxon>
        <taxon>Euteleostomi</taxon>
        <taxon>Lepidosauria</taxon>
        <taxon>Squamata</taxon>
        <taxon>Bifurcata</taxon>
        <taxon>Unidentata</taxon>
        <taxon>Episquamata</taxon>
        <taxon>Toxicofera</taxon>
        <taxon>Serpentes</taxon>
        <taxon>Colubroidea</taxon>
        <taxon>Elapidae</taxon>
        <taxon>Elapinae</taxon>
        <taxon>Micrurus</taxon>
    </lineage>
</organism>
<dbReference type="AlphaFoldDB" id="A0A2D4N296"/>
<dbReference type="EMBL" id="IACM01142110">
    <property type="protein sequence ID" value="LAB39804.1"/>
    <property type="molecule type" value="Transcribed_RNA"/>
</dbReference>
<name>A0A2D4N296_9SAUR</name>
<sequence>MSIHLPPHESQLAYVKISEVTAGPECDCISNLGYTHHYFRVILIFPRLHQLLVFQDQFSVLVIIYKALDHGCQTGSPSARCITCRPHPSQFCKWEKHCKMSCDGNMMP</sequence>
<accession>A0A2D4N296</accession>
<reference evidence="1" key="2">
    <citation type="submission" date="2017-11" db="EMBL/GenBank/DDBJ databases">
        <title>Coralsnake Venomics: Analyses of Venom Gland Transcriptomes and Proteomes of Six Brazilian Taxa.</title>
        <authorList>
            <person name="Aird S.D."/>
            <person name="Jorge da Silva N."/>
            <person name="Qiu L."/>
            <person name="Villar-Briones A."/>
            <person name="Aparecida-Saddi V."/>
            <person name="Campos-Telles M.P."/>
            <person name="Grau M."/>
            <person name="Mikheyev A.S."/>
        </authorList>
    </citation>
    <scope>NUCLEOTIDE SEQUENCE</scope>
    <source>
        <tissue evidence="1">Venom_gland</tissue>
    </source>
</reference>
<protein>
    <submittedName>
        <fullName evidence="1">Uncharacterized protein</fullName>
    </submittedName>
</protein>
<evidence type="ECO:0000313" key="1">
    <source>
        <dbReference type="EMBL" id="LAB39804.1"/>
    </source>
</evidence>